<evidence type="ECO:0000313" key="4">
    <source>
        <dbReference type="Proteomes" id="UP001187346"/>
    </source>
</evidence>
<keyword evidence="4" id="KW-1185">Reference proteome</keyword>
<evidence type="ECO:0000313" key="3">
    <source>
        <dbReference type="EMBL" id="MDV7216540.1"/>
    </source>
</evidence>
<dbReference type="Proteomes" id="UP001187346">
    <property type="component" value="Unassembled WGS sequence"/>
</dbReference>
<organism evidence="3 4">
    <name type="scientific">Streptomyces prunicolor</name>
    <dbReference type="NCBI Taxonomy" id="67348"/>
    <lineage>
        <taxon>Bacteria</taxon>
        <taxon>Bacillati</taxon>
        <taxon>Actinomycetota</taxon>
        <taxon>Actinomycetes</taxon>
        <taxon>Kitasatosporales</taxon>
        <taxon>Streptomycetaceae</taxon>
        <taxon>Streptomyces</taxon>
    </lineage>
</organism>
<name>A0ABU4F8W9_9ACTN</name>
<keyword evidence="1" id="KW-0732">Signal</keyword>
<dbReference type="EMBL" id="JAWMAJ010000029">
    <property type="protein sequence ID" value="MDV7216540.1"/>
    <property type="molecule type" value="Genomic_DNA"/>
</dbReference>
<proteinExistence type="predicted"/>
<gene>
    <name evidence="3" type="ORF">R5A26_11315</name>
</gene>
<evidence type="ECO:0000256" key="1">
    <source>
        <dbReference type="SAM" id="SignalP"/>
    </source>
</evidence>
<comment type="caution">
    <text evidence="3">The sequence shown here is derived from an EMBL/GenBank/DDBJ whole genome shotgun (WGS) entry which is preliminary data.</text>
</comment>
<reference evidence="3 4" key="1">
    <citation type="submission" date="2023-10" db="EMBL/GenBank/DDBJ databases">
        <title>Characterization of rhizosphere-enriched actinobacteria from wheat plants lab-grown on chernevaya soil.</title>
        <authorList>
            <person name="Tikhonova E.N."/>
            <person name="Konopkin A."/>
            <person name="Kravchenko I.K."/>
        </authorList>
    </citation>
    <scope>NUCLEOTIDE SEQUENCE [LARGE SCALE GENOMIC DNA]</scope>
    <source>
        <strain evidence="3 4">RR29</strain>
    </source>
</reference>
<dbReference type="InterPro" id="IPR005543">
    <property type="entry name" value="PASTA_dom"/>
</dbReference>
<sequence>MRKFLVAVVIIAALLALSNHSKRQRAALPDLRGLTLSHALDRARAQGFNRVESQDAGPEDRPQLLAGDWTVCSQIPGPGTHAVTALVAVTVVKSGEGCPRA</sequence>
<dbReference type="PROSITE" id="PS51178">
    <property type="entry name" value="PASTA"/>
    <property type="match status" value="1"/>
</dbReference>
<dbReference type="Pfam" id="PF03793">
    <property type="entry name" value="PASTA"/>
    <property type="match status" value="1"/>
</dbReference>
<feature type="chain" id="PRO_5047455319" evidence="1">
    <location>
        <begin position="22"/>
        <end position="101"/>
    </location>
</feature>
<feature type="signal peptide" evidence="1">
    <location>
        <begin position="1"/>
        <end position="21"/>
    </location>
</feature>
<accession>A0ABU4F8W9</accession>
<dbReference type="Gene3D" id="3.30.10.20">
    <property type="match status" value="1"/>
</dbReference>
<dbReference type="RefSeq" id="WP_317771114.1">
    <property type="nucleotide sequence ID" value="NZ_JAWMAJ010000029.1"/>
</dbReference>
<evidence type="ECO:0000259" key="2">
    <source>
        <dbReference type="PROSITE" id="PS51178"/>
    </source>
</evidence>
<protein>
    <submittedName>
        <fullName evidence="3">PASTA domain-containing protein</fullName>
    </submittedName>
</protein>
<feature type="domain" description="PASTA" evidence="2">
    <location>
        <begin position="22"/>
        <end position="95"/>
    </location>
</feature>
<dbReference type="CDD" id="cd06577">
    <property type="entry name" value="PASTA_pknB"/>
    <property type="match status" value="1"/>
</dbReference>